<dbReference type="Proteomes" id="UP000475862">
    <property type="component" value="Unassembled WGS sequence"/>
</dbReference>
<dbReference type="Gene3D" id="3.90.320.10">
    <property type="match status" value="1"/>
</dbReference>
<dbReference type="AlphaFoldDB" id="A0A6G0SWQ1"/>
<dbReference type="PANTHER" id="PTHR46609:SF8">
    <property type="entry name" value="YQAJ VIRAL RECOMBINASE DOMAIN-CONTAINING PROTEIN"/>
    <property type="match status" value="1"/>
</dbReference>
<dbReference type="InterPro" id="IPR011335">
    <property type="entry name" value="Restrct_endonuc-II-like"/>
</dbReference>
<gene>
    <name evidence="3" type="ORF">AGLY_017506</name>
</gene>
<proteinExistence type="predicted"/>
<evidence type="ECO:0000259" key="1">
    <source>
        <dbReference type="Pfam" id="PF09588"/>
    </source>
</evidence>
<feature type="domain" description="YqaJ viral recombinase" evidence="1">
    <location>
        <begin position="135"/>
        <end position="241"/>
    </location>
</feature>
<dbReference type="InterPro" id="IPR011604">
    <property type="entry name" value="PDDEXK-like_dom_sf"/>
</dbReference>
<dbReference type="InterPro" id="IPR049012">
    <property type="entry name" value="Mutator_transp_dom"/>
</dbReference>
<protein>
    <submittedName>
        <fullName evidence="3">Uncharacterized protein</fullName>
    </submittedName>
</protein>
<sequence length="290" mass="33597">MEASIIVEGFKNSEKMYGLRYHKLIADGDSSVYQKILESRPYKNITVEKVECRNHLLRNLCNKLKGISTKRSAAFEILRKEKQERRNQSRSKTKRFRKQLFKNDATDISYGNEASKPDMYEEEFNKQKEEYKNIKWFETRRKLLTASNFGKIIHHRLDTGCENLVKSLLYMTQFTASQLEYGRENESVALRELEKYLGKKIKPCGFFIDSEHFFLGATPDGLIDDDGIVEIKCPFSAAEITPEEGILTKKKSLCGNYKNPRHPGRLIRNPNYIIEAKKKKSSAISSINNC</sequence>
<dbReference type="CDD" id="cd22343">
    <property type="entry name" value="PDDEXK_lambda_exonuclease-like"/>
    <property type="match status" value="1"/>
</dbReference>
<dbReference type="EMBL" id="VYZN01001615">
    <property type="protein sequence ID" value="KAE9522087.1"/>
    <property type="molecule type" value="Genomic_DNA"/>
</dbReference>
<keyword evidence="4" id="KW-1185">Reference proteome</keyword>
<dbReference type="Pfam" id="PF20700">
    <property type="entry name" value="Mutator"/>
    <property type="match status" value="1"/>
</dbReference>
<dbReference type="SUPFAM" id="SSF52980">
    <property type="entry name" value="Restriction endonuclease-like"/>
    <property type="match status" value="1"/>
</dbReference>
<reference evidence="3 4" key="1">
    <citation type="submission" date="2019-08" db="EMBL/GenBank/DDBJ databases">
        <title>The genome of the soybean aphid Biotype 1, its phylome, world population structure and adaptation to the North American continent.</title>
        <authorList>
            <person name="Giordano R."/>
            <person name="Donthu R.K."/>
            <person name="Hernandez A.G."/>
            <person name="Wright C.L."/>
            <person name="Zimin A.V."/>
        </authorList>
    </citation>
    <scope>NUCLEOTIDE SEQUENCE [LARGE SCALE GENOMIC DNA]</scope>
    <source>
        <tissue evidence="3">Whole aphids</tissue>
    </source>
</reference>
<dbReference type="OrthoDB" id="6583051at2759"/>
<evidence type="ECO:0000313" key="3">
    <source>
        <dbReference type="EMBL" id="KAE9522087.1"/>
    </source>
</evidence>
<dbReference type="PANTHER" id="PTHR46609">
    <property type="entry name" value="EXONUCLEASE, PHAGE-TYPE/RECB, C-TERMINAL DOMAIN-CONTAINING PROTEIN"/>
    <property type="match status" value="1"/>
</dbReference>
<evidence type="ECO:0000259" key="2">
    <source>
        <dbReference type="Pfam" id="PF20700"/>
    </source>
</evidence>
<organism evidence="3 4">
    <name type="scientific">Aphis glycines</name>
    <name type="common">Soybean aphid</name>
    <dbReference type="NCBI Taxonomy" id="307491"/>
    <lineage>
        <taxon>Eukaryota</taxon>
        <taxon>Metazoa</taxon>
        <taxon>Ecdysozoa</taxon>
        <taxon>Arthropoda</taxon>
        <taxon>Hexapoda</taxon>
        <taxon>Insecta</taxon>
        <taxon>Pterygota</taxon>
        <taxon>Neoptera</taxon>
        <taxon>Paraneoptera</taxon>
        <taxon>Hemiptera</taxon>
        <taxon>Sternorrhyncha</taxon>
        <taxon>Aphidomorpha</taxon>
        <taxon>Aphidoidea</taxon>
        <taxon>Aphididae</taxon>
        <taxon>Aphidini</taxon>
        <taxon>Aphis</taxon>
        <taxon>Aphis</taxon>
    </lineage>
</organism>
<dbReference type="Pfam" id="PF09588">
    <property type="entry name" value="YqaJ"/>
    <property type="match status" value="1"/>
</dbReference>
<comment type="caution">
    <text evidence="3">The sequence shown here is derived from an EMBL/GenBank/DDBJ whole genome shotgun (WGS) entry which is preliminary data.</text>
</comment>
<feature type="domain" description="Mutator-like transposase" evidence="2">
    <location>
        <begin position="1"/>
        <end position="92"/>
    </location>
</feature>
<name>A0A6G0SWQ1_APHGL</name>
<dbReference type="InterPro" id="IPR051703">
    <property type="entry name" value="NF-kappa-B_Signaling_Reg"/>
</dbReference>
<accession>A0A6G0SWQ1</accession>
<dbReference type="GO" id="GO:0006281">
    <property type="term" value="P:DNA repair"/>
    <property type="evidence" value="ECO:0007669"/>
    <property type="project" value="UniProtKB-ARBA"/>
</dbReference>
<evidence type="ECO:0000313" key="4">
    <source>
        <dbReference type="Proteomes" id="UP000475862"/>
    </source>
</evidence>
<dbReference type="InterPro" id="IPR019080">
    <property type="entry name" value="YqaJ_viral_recombinase"/>
</dbReference>